<dbReference type="PANTHER" id="PTHR42913">
    <property type="entry name" value="APOPTOSIS-INDUCING FACTOR 1"/>
    <property type="match status" value="1"/>
</dbReference>
<evidence type="ECO:0000256" key="5">
    <source>
        <dbReference type="ARBA" id="ARBA00023002"/>
    </source>
</evidence>
<keyword evidence="3" id="KW-0285">Flavoprotein</keyword>
<evidence type="ECO:0000256" key="3">
    <source>
        <dbReference type="ARBA" id="ARBA00022630"/>
    </source>
</evidence>
<comment type="caution">
    <text evidence="6">The sequence shown here is derived from an EMBL/GenBank/DDBJ whole genome shotgun (WGS) entry which is preliminary data.</text>
</comment>
<evidence type="ECO:0000313" key="6">
    <source>
        <dbReference type="EMBL" id="GGS28445.1"/>
    </source>
</evidence>
<evidence type="ECO:0000256" key="2">
    <source>
        <dbReference type="ARBA" id="ARBA00005272"/>
    </source>
</evidence>
<dbReference type="Gene3D" id="3.50.50.100">
    <property type="match status" value="1"/>
</dbReference>
<gene>
    <name evidence="6" type="ORF">GCM10010269_78950</name>
</gene>
<dbReference type="GO" id="GO:0003955">
    <property type="term" value="F:NAD(P)H dehydrogenase (quinone) activity"/>
    <property type="evidence" value="ECO:0007669"/>
    <property type="project" value="TreeGrafter"/>
</dbReference>
<reference evidence="6" key="1">
    <citation type="journal article" date="2014" name="Int. J. Syst. Evol. Microbiol.">
        <title>Complete genome sequence of Corynebacterium casei LMG S-19264T (=DSM 44701T), isolated from a smear-ripened cheese.</title>
        <authorList>
            <consortium name="US DOE Joint Genome Institute (JGI-PGF)"/>
            <person name="Walter F."/>
            <person name="Albersmeier A."/>
            <person name="Kalinowski J."/>
            <person name="Ruckert C."/>
        </authorList>
    </citation>
    <scope>NUCLEOTIDE SEQUENCE</scope>
    <source>
        <strain evidence="6">JCM 4386</strain>
    </source>
</reference>
<keyword evidence="5" id="KW-0560">Oxidoreductase</keyword>
<sequence length="183" mass="20047">MHNHSDLPVDERGLLIVRADLRVTTDTEVVPEVWAAGDDASVPDLAAGRPGAHTVPDAQHAVRQGRLLAKNILAALRGRPTEDYVHRSLGVVATLGLGRGIFQHRGLVIKGFPAWLMRRGYHVLAIPSRERKTRVFAVWVTALLYGRDIVSLASVQHPREAFVSRGGLRRGEEPAQPGGRRKA</sequence>
<proteinExistence type="inferred from homology"/>
<dbReference type="Proteomes" id="UP000606194">
    <property type="component" value="Unassembled WGS sequence"/>
</dbReference>
<name>A0A918GBC4_9ACTN</name>
<dbReference type="AlphaFoldDB" id="A0A918GBC4"/>
<keyword evidence="4" id="KW-0274">FAD</keyword>
<dbReference type="EMBL" id="BMTL01000055">
    <property type="protein sequence ID" value="GGS28445.1"/>
    <property type="molecule type" value="Genomic_DNA"/>
</dbReference>
<evidence type="ECO:0000256" key="1">
    <source>
        <dbReference type="ARBA" id="ARBA00001974"/>
    </source>
</evidence>
<comment type="similarity">
    <text evidence="2">Belongs to the NADH dehydrogenase family.</text>
</comment>
<dbReference type="InterPro" id="IPR036188">
    <property type="entry name" value="FAD/NAD-bd_sf"/>
</dbReference>
<accession>A0A918GBC4</accession>
<reference evidence="6" key="2">
    <citation type="submission" date="2020-09" db="EMBL/GenBank/DDBJ databases">
        <authorList>
            <person name="Sun Q."/>
            <person name="Ohkuma M."/>
        </authorList>
    </citation>
    <scope>NUCLEOTIDE SEQUENCE</scope>
    <source>
        <strain evidence="6">JCM 4386</strain>
    </source>
</reference>
<dbReference type="InterPro" id="IPR051169">
    <property type="entry name" value="NADH-Q_oxidoreductase"/>
</dbReference>
<dbReference type="PANTHER" id="PTHR42913:SF3">
    <property type="entry name" value="64 KDA MITOCHONDRIAL NADH DEHYDROGENASE (EUROFUNG)"/>
    <property type="match status" value="1"/>
</dbReference>
<dbReference type="SUPFAM" id="SSF51905">
    <property type="entry name" value="FAD/NAD(P)-binding domain"/>
    <property type="match status" value="1"/>
</dbReference>
<evidence type="ECO:0000313" key="7">
    <source>
        <dbReference type="Proteomes" id="UP000606194"/>
    </source>
</evidence>
<protein>
    <recommendedName>
        <fullName evidence="8">FAD/NAD(P)-binding domain-containing protein</fullName>
    </recommendedName>
</protein>
<organism evidence="6 7">
    <name type="scientific">Streptomyces humidus</name>
    <dbReference type="NCBI Taxonomy" id="52259"/>
    <lineage>
        <taxon>Bacteria</taxon>
        <taxon>Bacillati</taxon>
        <taxon>Actinomycetota</taxon>
        <taxon>Actinomycetes</taxon>
        <taxon>Kitasatosporales</taxon>
        <taxon>Streptomycetaceae</taxon>
        <taxon>Streptomyces</taxon>
    </lineage>
</organism>
<dbReference type="GO" id="GO:0019646">
    <property type="term" value="P:aerobic electron transport chain"/>
    <property type="evidence" value="ECO:0007669"/>
    <property type="project" value="TreeGrafter"/>
</dbReference>
<keyword evidence="7" id="KW-1185">Reference proteome</keyword>
<evidence type="ECO:0008006" key="8">
    <source>
        <dbReference type="Google" id="ProtNLM"/>
    </source>
</evidence>
<evidence type="ECO:0000256" key="4">
    <source>
        <dbReference type="ARBA" id="ARBA00022827"/>
    </source>
</evidence>
<comment type="cofactor">
    <cofactor evidence="1">
        <name>FAD</name>
        <dbReference type="ChEBI" id="CHEBI:57692"/>
    </cofactor>
</comment>